<proteinExistence type="predicted"/>
<dbReference type="AlphaFoldDB" id="A0A5D0HN80"/>
<dbReference type="EMBL" id="VSDQ01000718">
    <property type="protein sequence ID" value="TYA71809.1"/>
    <property type="molecule type" value="Genomic_DNA"/>
</dbReference>
<feature type="transmembrane region" description="Helical" evidence="2">
    <location>
        <begin position="90"/>
        <end position="111"/>
    </location>
</feature>
<name>A0A5D0HN80_9FLAO</name>
<feature type="transmembrane region" description="Helical" evidence="2">
    <location>
        <begin position="6"/>
        <end position="21"/>
    </location>
</feature>
<gene>
    <name evidence="3" type="ORF">FUA24_19855</name>
</gene>
<dbReference type="RefSeq" id="WP_148544796.1">
    <property type="nucleotide sequence ID" value="NZ_VSDQ01000718.1"/>
</dbReference>
<evidence type="ECO:0000256" key="2">
    <source>
        <dbReference type="SAM" id="Phobius"/>
    </source>
</evidence>
<keyword evidence="2" id="KW-0472">Membrane</keyword>
<keyword evidence="2" id="KW-1133">Transmembrane helix</keyword>
<accession>A0A5D0HN80</accession>
<feature type="transmembrane region" description="Helical" evidence="2">
    <location>
        <begin position="57"/>
        <end position="78"/>
    </location>
</feature>
<reference evidence="3 4" key="1">
    <citation type="submission" date="2019-08" db="EMBL/GenBank/DDBJ databases">
        <title>Seonamhaeicola sediminis sp. nov., isolated from marine sediment.</title>
        <authorList>
            <person name="Cao W.R."/>
        </authorList>
    </citation>
    <scope>NUCLEOTIDE SEQUENCE [LARGE SCALE GENOMIC DNA]</scope>
    <source>
        <strain evidence="3 4">B011</strain>
    </source>
</reference>
<evidence type="ECO:0000313" key="4">
    <source>
        <dbReference type="Proteomes" id="UP000323930"/>
    </source>
</evidence>
<sequence>MGLELVIFIGAILLGILLYWRESQGNKVYRFFNKIFNSKELQMKPEDKKGFIYKQAFLPRLVYVVGILLLIGLVLQFLTPFQLFTSYNGISAFSSVVVGILLGTYVANFVLKSGKVIEEKTDSIEDMVNDAVEKGKDIIEDIKTRDNDNVTQSEEQVSQEEEDKGEKKSARERLKDKGYLK</sequence>
<dbReference type="OrthoDB" id="1200560at2"/>
<protein>
    <submittedName>
        <fullName evidence="3">Uncharacterized protein</fullName>
    </submittedName>
</protein>
<keyword evidence="2" id="KW-0812">Transmembrane</keyword>
<organism evidence="3 4">
    <name type="scientific">Seonamhaeicola marinus</name>
    <dbReference type="NCBI Taxonomy" id="1912246"/>
    <lineage>
        <taxon>Bacteria</taxon>
        <taxon>Pseudomonadati</taxon>
        <taxon>Bacteroidota</taxon>
        <taxon>Flavobacteriia</taxon>
        <taxon>Flavobacteriales</taxon>
        <taxon>Flavobacteriaceae</taxon>
    </lineage>
</organism>
<dbReference type="Proteomes" id="UP000323930">
    <property type="component" value="Unassembled WGS sequence"/>
</dbReference>
<keyword evidence="4" id="KW-1185">Reference proteome</keyword>
<feature type="compositionally biased region" description="Basic and acidic residues" evidence="1">
    <location>
        <begin position="164"/>
        <end position="181"/>
    </location>
</feature>
<evidence type="ECO:0000256" key="1">
    <source>
        <dbReference type="SAM" id="MobiDB-lite"/>
    </source>
</evidence>
<evidence type="ECO:0000313" key="3">
    <source>
        <dbReference type="EMBL" id="TYA71809.1"/>
    </source>
</evidence>
<comment type="caution">
    <text evidence="3">The sequence shown here is derived from an EMBL/GenBank/DDBJ whole genome shotgun (WGS) entry which is preliminary data.</text>
</comment>
<feature type="region of interest" description="Disordered" evidence="1">
    <location>
        <begin position="143"/>
        <end position="181"/>
    </location>
</feature>